<dbReference type="Proteomes" id="UP000610746">
    <property type="component" value="Unassembled WGS sequence"/>
</dbReference>
<dbReference type="EMBL" id="JABSNO010000004">
    <property type="protein sequence ID" value="NRS91682.1"/>
    <property type="molecule type" value="Genomic_DNA"/>
</dbReference>
<organism evidence="1 2">
    <name type="scientific">Frigoriflavimonas asaccharolytica</name>
    <dbReference type="NCBI Taxonomy" id="2735899"/>
    <lineage>
        <taxon>Bacteria</taxon>
        <taxon>Pseudomonadati</taxon>
        <taxon>Bacteroidota</taxon>
        <taxon>Flavobacteriia</taxon>
        <taxon>Flavobacteriales</taxon>
        <taxon>Weeksellaceae</taxon>
        <taxon>Frigoriflavimonas</taxon>
    </lineage>
</organism>
<gene>
    <name evidence="1" type="ORF">HNQ03_000749</name>
</gene>
<sequence>MKLQNPKFFDFKFKLMNKNVLLILFFVTVLVQCARSSEDSTQDAYNPQLPAITTTGANTFGCKINGVVMVPRNSIGYIPPGSNHYPIIVAGSSNNEYLYIQAADKRETKRGGVFIYLQNLSANNYFQTGEYEIYDGISPSFLNDNYNNYIYITAFKDGVVNNYKSIAGTGKIVLLKNDNAILSGTFFCKARNVQNPNDIIDITDGRFDFGNTINSTNFP</sequence>
<name>A0A8J8K881_9FLAO</name>
<evidence type="ECO:0000313" key="2">
    <source>
        <dbReference type="Proteomes" id="UP000610746"/>
    </source>
</evidence>
<evidence type="ECO:0000313" key="1">
    <source>
        <dbReference type="EMBL" id="NRS91682.1"/>
    </source>
</evidence>
<comment type="caution">
    <text evidence="1">The sequence shown here is derived from an EMBL/GenBank/DDBJ whole genome shotgun (WGS) entry which is preliminary data.</text>
</comment>
<proteinExistence type="predicted"/>
<dbReference type="AlphaFoldDB" id="A0A8J8K881"/>
<dbReference type="RefSeq" id="WP_173778305.1">
    <property type="nucleotide sequence ID" value="NZ_JABSNO010000004.1"/>
</dbReference>
<accession>A0A8J8K881</accession>
<reference evidence="1" key="1">
    <citation type="submission" date="2020-05" db="EMBL/GenBank/DDBJ databases">
        <title>Genomic Encyclopedia of Type Strains, Phase IV (KMG-V): Genome sequencing to study the core and pangenomes of soil and plant-associated prokaryotes.</title>
        <authorList>
            <person name="Whitman W."/>
        </authorList>
    </citation>
    <scope>NUCLEOTIDE SEQUENCE</scope>
    <source>
        <strain evidence="1">16F</strain>
    </source>
</reference>
<protein>
    <submittedName>
        <fullName evidence="1">Uncharacterized protein</fullName>
    </submittedName>
</protein>
<keyword evidence="2" id="KW-1185">Reference proteome</keyword>